<accession>A0A7W7SQ33</accession>
<dbReference type="Proteomes" id="UP000578819">
    <property type="component" value="Unassembled WGS sequence"/>
</dbReference>
<dbReference type="Gene3D" id="1.10.287.1060">
    <property type="entry name" value="ESAT-6-like"/>
    <property type="match status" value="1"/>
</dbReference>
<evidence type="ECO:0000313" key="2">
    <source>
        <dbReference type="Proteomes" id="UP000578819"/>
    </source>
</evidence>
<dbReference type="EMBL" id="JACHJW010000001">
    <property type="protein sequence ID" value="MBB4958873.1"/>
    <property type="molecule type" value="Genomic_DNA"/>
</dbReference>
<dbReference type="SUPFAM" id="SSF140453">
    <property type="entry name" value="EsxAB dimer-like"/>
    <property type="match status" value="1"/>
</dbReference>
<name>A0A7W7SQ33_9ACTN</name>
<proteinExistence type="predicted"/>
<organism evidence="1 2">
    <name type="scientific">Micromonospora polyrhachis</name>
    <dbReference type="NCBI Taxonomy" id="1282883"/>
    <lineage>
        <taxon>Bacteria</taxon>
        <taxon>Bacillati</taxon>
        <taxon>Actinomycetota</taxon>
        <taxon>Actinomycetes</taxon>
        <taxon>Micromonosporales</taxon>
        <taxon>Micromonosporaceae</taxon>
        <taxon>Micromonospora</taxon>
    </lineage>
</organism>
<reference evidence="1 2" key="1">
    <citation type="submission" date="2020-08" db="EMBL/GenBank/DDBJ databases">
        <title>Sequencing the genomes of 1000 actinobacteria strains.</title>
        <authorList>
            <person name="Klenk H.-P."/>
        </authorList>
    </citation>
    <scope>NUCLEOTIDE SEQUENCE [LARGE SCALE GENOMIC DNA]</scope>
    <source>
        <strain evidence="1 2">DSM 45886</strain>
    </source>
</reference>
<sequence>MGSDFSSNAPAVYHNPTVQIYMDPGEVHDIAHGYLLRYLGMIKDSWRKIADTWQGDAKTYYEGLQGEWNLAADGLFGQTGVMGQIASALNLSWNNYSEAKWMNLKTWLPGGR</sequence>
<gene>
    <name evidence="1" type="ORF">FHR38_002606</name>
</gene>
<keyword evidence="2" id="KW-1185">Reference proteome</keyword>
<comment type="caution">
    <text evidence="1">The sequence shown here is derived from an EMBL/GenBank/DDBJ whole genome shotgun (WGS) entry which is preliminary data.</text>
</comment>
<evidence type="ECO:0000313" key="1">
    <source>
        <dbReference type="EMBL" id="MBB4958873.1"/>
    </source>
</evidence>
<dbReference type="RefSeq" id="WP_184534899.1">
    <property type="nucleotide sequence ID" value="NZ_JACHJW010000001.1"/>
</dbReference>
<dbReference type="AlphaFoldDB" id="A0A7W7SQ33"/>
<protein>
    <submittedName>
        <fullName evidence="1">Uncharacterized protein YukE</fullName>
    </submittedName>
</protein>
<dbReference type="InterPro" id="IPR036689">
    <property type="entry name" value="ESAT-6-like_sf"/>
</dbReference>